<proteinExistence type="predicted"/>
<feature type="chain" id="PRO_5004127691" description="DUF5666 domain-containing protein" evidence="1">
    <location>
        <begin position="23"/>
        <end position="94"/>
    </location>
</feature>
<evidence type="ECO:0000256" key="1">
    <source>
        <dbReference type="SAM" id="SignalP"/>
    </source>
</evidence>
<evidence type="ECO:0000313" key="2">
    <source>
        <dbReference type="EMBL" id="ENO12992.1"/>
    </source>
</evidence>
<dbReference type="Proteomes" id="UP000013165">
    <property type="component" value="Unassembled WGS sequence"/>
</dbReference>
<sequence length="94" mass="10374">MKQLLTTALFVAALATSPAATTAELMQGEVELITYGVKTLVVRGITFHATEGTVYRGEQENFDGIKTDESVEIVFHFRDGVHYIEEIAIDEDLP</sequence>
<dbReference type="EMBL" id="APLQ01000014">
    <property type="protein sequence ID" value="ENO12992.1"/>
    <property type="molecule type" value="Genomic_DNA"/>
</dbReference>
<reference evidence="2 3" key="1">
    <citation type="journal article" date="2013" name="Genome Announc.">
        <title>Genome Sequence of the Polycyclic Aromatic Hydrocarbon-Degrading Bacterium Strain Marinobacter nanhaiticus D15-8WT.</title>
        <authorList>
            <person name="Cui Z."/>
            <person name="Gao W."/>
            <person name="Li Q."/>
            <person name="Xu G."/>
            <person name="Zheng L."/>
        </authorList>
    </citation>
    <scope>NUCLEOTIDE SEQUENCE [LARGE SCALE GENOMIC DNA]</scope>
    <source>
        <strain evidence="2 3">D15-8W</strain>
    </source>
</reference>
<organism evidence="2 3">
    <name type="scientific">Marinobacter nanhaiticus D15-8W</name>
    <dbReference type="NCBI Taxonomy" id="626887"/>
    <lineage>
        <taxon>Bacteria</taxon>
        <taxon>Pseudomonadati</taxon>
        <taxon>Pseudomonadota</taxon>
        <taxon>Gammaproteobacteria</taxon>
        <taxon>Pseudomonadales</taxon>
        <taxon>Marinobacteraceae</taxon>
        <taxon>Marinobacter</taxon>
    </lineage>
</organism>
<protein>
    <recommendedName>
        <fullName evidence="4">DUF5666 domain-containing protein</fullName>
    </recommendedName>
</protein>
<dbReference type="PATRIC" id="fig|626887.3.peg.3272"/>
<dbReference type="RefSeq" id="WP_004581217.1">
    <property type="nucleotide sequence ID" value="NZ_AP028878.1"/>
</dbReference>
<keyword evidence="1" id="KW-0732">Signal</keyword>
<keyword evidence="3" id="KW-1185">Reference proteome</keyword>
<dbReference type="AlphaFoldDB" id="N6WPJ5"/>
<evidence type="ECO:0000313" key="3">
    <source>
        <dbReference type="Proteomes" id="UP000013165"/>
    </source>
</evidence>
<dbReference type="HOGENOM" id="CLU_2382744_0_0_6"/>
<gene>
    <name evidence="2" type="ORF">J057_16380</name>
</gene>
<accession>N6WPJ5</accession>
<feature type="signal peptide" evidence="1">
    <location>
        <begin position="1"/>
        <end position="22"/>
    </location>
</feature>
<name>N6WPJ5_9GAMM</name>
<comment type="caution">
    <text evidence="2">The sequence shown here is derived from an EMBL/GenBank/DDBJ whole genome shotgun (WGS) entry which is preliminary data.</text>
</comment>
<evidence type="ECO:0008006" key="4">
    <source>
        <dbReference type="Google" id="ProtNLM"/>
    </source>
</evidence>